<dbReference type="Proteomes" id="UP000308549">
    <property type="component" value="Unassembled WGS sequence"/>
</dbReference>
<keyword evidence="2" id="KW-0732">Signal</keyword>
<feature type="region of interest" description="Disordered" evidence="1">
    <location>
        <begin position="185"/>
        <end position="204"/>
    </location>
</feature>
<evidence type="ECO:0000313" key="3">
    <source>
        <dbReference type="EMBL" id="TKA24355.1"/>
    </source>
</evidence>
<name>A0A4U0TRF3_9PEZI</name>
<feature type="signal peptide" evidence="2">
    <location>
        <begin position="1"/>
        <end position="21"/>
    </location>
</feature>
<feature type="chain" id="PRO_5020267130" evidence="2">
    <location>
        <begin position="22"/>
        <end position="339"/>
    </location>
</feature>
<dbReference type="EMBL" id="NAJL01000045">
    <property type="protein sequence ID" value="TKA24355.1"/>
    <property type="molecule type" value="Genomic_DNA"/>
</dbReference>
<proteinExistence type="predicted"/>
<reference evidence="3 4" key="1">
    <citation type="submission" date="2017-03" db="EMBL/GenBank/DDBJ databases">
        <title>Genomes of endolithic fungi from Antarctica.</title>
        <authorList>
            <person name="Coleine C."/>
            <person name="Masonjones S."/>
            <person name="Stajich J.E."/>
        </authorList>
    </citation>
    <scope>NUCLEOTIDE SEQUENCE [LARGE SCALE GENOMIC DNA]</scope>
    <source>
        <strain evidence="3 4">CCFEE 6315</strain>
    </source>
</reference>
<dbReference type="OrthoDB" id="5076485at2759"/>
<comment type="caution">
    <text evidence="3">The sequence shown here is derived from an EMBL/GenBank/DDBJ whole genome shotgun (WGS) entry which is preliminary data.</text>
</comment>
<gene>
    <name evidence="3" type="ORF">B0A50_06825</name>
</gene>
<protein>
    <submittedName>
        <fullName evidence="3">Uncharacterized protein</fullName>
    </submittedName>
</protein>
<keyword evidence="4" id="KW-1185">Reference proteome</keyword>
<dbReference type="AlphaFoldDB" id="A0A4U0TRF3"/>
<evidence type="ECO:0000256" key="2">
    <source>
        <dbReference type="SAM" id="SignalP"/>
    </source>
</evidence>
<sequence length="339" mass="33441">MRNSTARYLAAAASLVAAAAALEHIVVPDTVEAGSSFQITFDDSSASTQYRVFLAASLEGTDGPTCYLQNSTDLSSPLNLTIPPTVGPSASYYSIALLPLTTSTTTTATYSNRFALTAGTGNYTAYENHLGGAAFWDANDLPCSSYNCARTCAMASYPDDLTEETAYATMKKCILACPGVSRDEAQDGPAQAMTSSNGSAGEASGVKTEGAAIVTLGSGTVVTAVKTTVGGGSSAVTEAVVAGSKTLTLGGAGATVSGAAVSLVSNGLDVAGSTTVAFSTMTMLASSSASGSQSGSGAASATDASASATSSGAAAAIVAVKHEVAFVGFAAGVMATMMI</sequence>
<evidence type="ECO:0000256" key="1">
    <source>
        <dbReference type="SAM" id="MobiDB-lite"/>
    </source>
</evidence>
<organism evidence="3 4">
    <name type="scientific">Salinomyces thailandicus</name>
    <dbReference type="NCBI Taxonomy" id="706561"/>
    <lineage>
        <taxon>Eukaryota</taxon>
        <taxon>Fungi</taxon>
        <taxon>Dikarya</taxon>
        <taxon>Ascomycota</taxon>
        <taxon>Pezizomycotina</taxon>
        <taxon>Dothideomycetes</taxon>
        <taxon>Dothideomycetidae</taxon>
        <taxon>Mycosphaerellales</taxon>
        <taxon>Teratosphaeriaceae</taxon>
        <taxon>Salinomyces</taxon>
    </lineage>
</organism>
<accession>A0A4U0TRF3</accession>
<evidence type="ECO:0000313" key="4">
    <source>
        <dbReference type="Proteomes" id="UP000308549"/>
    </source>
</evidence>